<reference evidence="1 2" key="1">
    <citation type="submission" date="2013-11" db="EMBL/GenBank/DDBJ databases">
        <title>Opisthorchis viverrini - life in the bile duct.</title>
        <authorList>
            <person name="Young N.D."/>
            <person name="Nagarajan N."/>
            <person name="Lin S.J."/>
            <person name="Korhonen P.K."/>
            <person name="Jex A.R."/>
            <person name="Hall R.S."/>
            <person name="Safavi-Hemami H."/>
            <person name="Kaewkong W."/>
            <person name="Bertrand D."/>
            <person name="Gao S."/>
            <person name="Seet Q."/>
            <person name="Wongkham S."/>
            <person name="Teh B.T."/>
            <person name="Wongkham C."/>
            <person name="Intapan P.M."/>
            <person name="Maleewong W."/>
            <person name="Yang X."/>
            <person name="Hu M."/>
            <person name="Wang Z."/>
            <person name="Hofmann A."/>
            <person name="Sternberg P.W."/>
            <person name="Tan P."/>
            <person name="Wang J."/>
            <person name="Gasser R.B."/>
        </authorList>
    </citation>
    <scope>NUCLEOTIDE SEQUENCE [LARGE SCALE GENOMIC DNA]</scope>
</reference>
<dbReference type="EMBL" id="KL596630">
    <property type="protein sequence ID" value="KER32848.1"/>
    <property type="molecule type" value="Genomic_DNA"/>
</dbReference>
<keyword evidence="2" id="KW-1185">Reference proteome</keyword>
<accession>A0A074ZZG2</accession>
<evidence type="ECO:0000313" key="1">
    <source>
        <dbReference type="EMBL" id="KER32848.1"/>
    </source>
</evidence>
<organism evidence="1 2">
    <name type="scientific">Opisthorchis viverrini</name>
    <name type="common">Southeast Asian liver fluke</name>
    <dbReference type="NCBI Taxonomy" id="6198"/>
    <lineage>
        <taxon>Eukaryota</taxon>
        <taxon>Metazoa</taxon>
        <taxon>Spiralia</taxon>
        <taxon>Lophotrochozoa</taxon>
        <taxon>Platyhelminthes</taxon>
        <taxon>Trematoda</taxon>
        <taxon>Digenea</taxon>
        <taxon>Opisthorchiida</taxon>
        <taxon>Opisthorchiata</taxon>
        <taxon>Opisthorchiidae</taxon>
        <taxon>Opisthorchis</taxon>
    </lineage>
</organism>
<sequence>MVMDMDMDIWAHVVRRSKCEATTWADEREQIRTKRHSGQKPHGIDRTDLLTVAEPLKKANGECWFIYEQWKKSSRTDRLQCSVPAKVSDPDGTTKALYAVLKLKRALDCY</sequence>
<dbReference type="Proteomes" id="UP000054324">
    <property type="component" value="Unassembled WGS sequence"/>
</dbReference>
<dbReference type="GeneID" id="20315326"/>
<evidence type="ECO:0000313" key="2">
    <source>
        <dbReference type="Proteomes" id="UP000054324"/>
    </source>
</evidence>
<protein>
    <submittedName>
        <fullName evidence="1">Uncharacterized protein</fullName>
    </submittedName>
</protein>
<gene>
    <name evidence="1" type="ORF">T265_01138</name>
</gene>
<dbReference type="AlphaFoldDB" id="A0A074ZZG2"/>
<name>A0A074ZZG2_OPIVI</name>
<dbReference type="RefSeq" id="XP_009163363.1">
    <property type="nucleotide sequence ID" value="XM_009165099.1"/>
</dbReference>
<dbReference type="CTD" id="20315326"/>
<proteinExistence type="predicted"/>
<dbReference type="KEGG" id="ovi:T265_01138"/>